<keyword evidence="4 5" id="KW-0472">Membrane</keyword>
<dbReference type="EMBL" id="CP119893">
    <property type="protein sequence ID" value="WFD25996.1"/>
    <property type="molecule type" value="Genomic_DNA"/>
</dbReference>
<dbReference type="PROSITE" id="PS50801">
    <property type="entry name" value="STAS"/>
    <property type="match status" value="1"/>
</dbReference>
<feature type="transmembrane region" description="Helical" evidence="5">
    <location>
        <begin position="269"/>
        <end position="288"/>
    </location>
</feature>
<feature type="domain" description="STAS" evidence="6">
    <location>
        <begin position="533"/>
        <end position="593"/>
    </location>
</feature>
<feature type="transmembrane region" description="Helical" evidence="5">
    <location>
        <begin position="47"/>
        <end position="71"/>
    </location>
</feature>
<evidence type="ECO:0000256" key="2">
    <source>
        <dbReference type="ARBA" id="ARBA00022692"/>
    </source>
</evidence>
<proteinExistence type="predicted"/>
<dbReference type="InterPro" id="IPR002645">
    <property type="entry name" value="STAS_dom"/>
</dbReference>
<keyword evidence="8" id="KW-1185">Reference proteome</keyword>
<evidence type="ECO:0000313" key="7">
    <source>
        <dbReference type="EMBL" id="WFD25996.1"/>
    </source>
</evidence>
<keyword evidence="2 5" id="KW-0812">Transmembrane</keyword>
<feature type="transmembrane region" description="Helical" evidence="5">
    <location>
        <begin position="435"/>
        <end position="454"/>
    </location>
</feature>
<name>A0AAF0ENI2_9BASI</name>
<organism evidence="7 8">
    <name type="scientific">Malassezia nana</name>
    <dbReference type="NCBI Taxonomy" id="180528"/>
    <lineage>
        <taxon>Eukaryota</taxon>
        <taxon>Fungi</taxon>
        <taxon>Dikarya</taxon>
        <taxon>Basidiomycota</taxon>
        <taxon>Ustilaginomycotina</taxon>
        <taxon>Malasseziomycetes</taxon>
        <taxon>Malasseziales</taxon>
        <taxon>Malasseziaceae</taxon>
        <taxon>Malassezia</taxon>
    </lineage>
</organism>
<feature type="transmembrane region" description="Helical" evidence="5">
    <location>
        <begin position="139"/>
        <end position="165"/>
    </location>
</feature>
<evidence type="ECO:0000256" key="1">
    <source>
        <dbReference type="ARBA" id="ARBA00004141"/>
    </source>
</evidence>
<feature type="transmembrane region" description="Helical" evidence="5">
    <location>
        <begin position="218"/>
        <end position="238"/>
    </location>
</feature>
<feature type="transmembrane region" description="Helical" evidence="5">
    <location>
        <begin position="466"/>
        <end position="485"/>
    </location>
</feature>
<keyword evidence="3 5" id="KW-1133">Transmembrane helix</keyword>
<dbReference type="Pfam" id="PF00916">
    <property type="entry name" value="Sulfate_transp"/>
    <property type="match status" value="1"/>
</dbReference>
<dbReference type="InterPro" id="IPR011547">
    <property type="entry name" value="SLC26A/SulP_dom"/>
</dbReference>
<feature type="transmembrane region" description="Helical" evidence="5">
    <location>
        <begin position="377"/>
        <end position="406"/>
    </location>
</feature>
<evidence type="ECO:0000259" key="6">
    <source>
        <dbReference type="PROSITE" id="PS50801"/>
    </source>
</evidence>
<dbReference type="PANTHER" id="PTHR43310:SF4">
    <property type="entry name" value="AFR304WP"/>
    <property type="match status" value="1"/>
</dbReference>
<feature type="transmembrane region" description="Helical" evidence="5">
    <location>
        <begin position="177"/>
        <end position="198"/>
    </location>
</feature>
<gene>
    <name evidence="7" type="ORF">MNAN1_000971</name>
</gene>
<evidence type="ECO:0000313" key="8">
    <source>
        <dbReference type="Proteomes" id="UP001213623"/>
    </source>
</evidence>
<dbReference type="PANTHER" id="PTHR43310">
    <property type="entry name" value="SULFATE TRANSPORTER YBAR-RELATED"/>
    <property type="match status" value="1"/>
</dbReference>
<feature type="transmembrane region" description="Helical" evidence="5">
    <location>
        <begin position="338"/>
        <end position="357"/>
    </location>
</feature>
<dbReference type="InterPro" id="IPR052706">
    <property type="entry name" value="Membrane-Transporter-like"/>
</dbReference>
<reference evidence="7" key="1">
    <citation type="submission" date="2023-03" db="EMBL/GenBank/DDBJ databases">
        <title>Mating type loci evolution in Malassezia.</title>
        <authorList>
            <person name="Coelho M.A."/>
        </authorList>
    </citation>
    <scope>NUCLEOTIDE SEQUENCE</scope>
    <source>
        <strain evidence="7">CBS 9557</strain>
    </source>
</reference>
<sequence>MSSLPEHAETSSAKPRMPEWLSRTKTLRALSRSMRSRSLPQSNEFQVSYAAVLLGFLMNVLDAASMGLLVFPANGAMFEGLQAQSIAMFVASIVICQTVFVLGGTNFSQSQGSMLVEVLPFMQNIATKLSNVIKDDRDALLTTIVVAYALSALVLGALFLSLGFFQIDRWIAYFPETVLDGALGAIGLSLFLSGFEVAQRSSFEWTGEYIKSLFTSKSMPVVVSALILTAMLCSGVRVKKRSGSSKPRWSASIFRRLDWEFRQICSNPFFTPAFNLTVGVAFWVIALASRSSMQSLVDHHWLFVKVPEGATFASRMRFFEFWGMYKFNKVQWHALNEVIVEIIVLIVIGALNLPIYYPTLVENLPDVQRNVSIKKEFIGHGIANLLAGICGALPVLVVMSNTLFFARAYGRKFDSILVLCSTFLFFVFSKLLLPYIPVLCAALMVFFFGVELMAEALVPTWSTKSLLEYLVILGTMAACTALGFAQGVGIGLAATLAAQGFEHLADYEIRTCFVDLSTFVEAHVLSPKVLERLSENFDQTPQIGVIALSGTTSYTAASKIKQAIHTVQQHGCAALVIDLTYTVRIDRVAASAIATERSNTHDGTKNHPPGFLLGVPTGSPRYETLVQSGVVCRDPSIVDAVTANQMIARGVWPMGEFSHVLAWLSARATVTHPRLPRWAREAQSPIAVPSPARDASMSSRRASYDIPMVSLAQLPPAPETIDPTLPMSAQWQACWDQLCCLSPTDTASVITKELKESNSMDEGELTSLSPKETRTWAEMFVPVLEKYGRLSFYEPRTNLANSTDTIPDVRIIVVGCLNAHSGVTHIPMSPHASTSSPATKVGRTPADWAAMRPRLRRRNTESETVVSGEKTIVEAFSQGDVVGLSELTFGESWSLDLTTAGHLRSSCITIDFAAADVQNHPELAMALNTYNSHNHFRIHRIQDIYLQALDQGKQYKW</sequence>
<protein>
    <recommendedName>
        <fullName evidence="6">STAS domain-containing protein</fullName>
    </recommendedName>
</protein>
<dbReference type="GO" id="GO:0016020">
    <property type="term" value="C:membrane"/>
    <property type="evidence" value="ECO:0007669"/>
    <property type="project" value="UniProtKB-SubCell"/>
</dbReference>
<dbReference type="AlphaFoldDB" id="A0AAF0ENI2"/>
<dbReference type="Proteomes" id="UP001213623">
    <property type="component" value="Chromosome 2"/>
</dbReference>
<accession>A0AAF0ENI2</accession>
<feature type="transmembrane region" description="Helical" evidence="5">
    <location>
        <begin position="83"/>
        <end position="104"/>
    </location>
</feature>
<evidence type="ECO:0000256" key="4">
    <source>
        <dbReference type="ARBA" id="ARBA00023136"/>
    </source>
</evidence>
<comment type="subcellular location">
    <subcellularLocation>
        <location evidence="1">Membrane</location>
        <topology evidence="1">Multi-pass membrane protein</topology>
    </subcellularLocation>
</comment>
<evidence type="ECO:0000256" key="3">
    <source>
        <dbReference type="ARBA" id="ARBA00022989"/>
    </source>
</evidence>
<evidence type="ECO:0000256" key="5">
    <source>
        <dbReference type="SAM" id="Phobius"/>
    </source>
</evidence>